<name>A0A6C0G4W8_9BACL</name>
<dbReference type="PANTHER" id="PTHR30294">
    <property type="entry name" value="MEMBRANE COMPONENT OF ABC TRANSPORTER YHHJ-RELATED"/>
    <property type="match status" value="1"/>
</dbReference>
<feature type="transmembrane region" description="Helical" evidence="8">
    <location>
        <begin position="189"/>
        <end position="208"/>
    </location>
</feature>
<evidence type="ECO:0000259" key="9">
    <source>
        <dbReference type="PROSITE" id="PS51012"/>
    </source>
</evidence>
<feature type="transmembrane region" description="Helical" evidence="8">
    <location>
        <begin position="351"/>
        <end position="371"/>
    </location>
</feature>
<keyword evidence="4" id="KW-1003">Cell membrane</keyword>
<feature type="transmembrane region" description="Helical" evidence="8">
    <location>
        <begin position="21"/>
        <end position="41"/>
    </location>
</feature>
<proteinExistence type="inferred from homology"/>
<keyword evidence="3" id="KW-0813">Transport</keyword>
<sequence>MWQEIRFLVASTLLRLFRNRSNLLIFFGLPIGGILLATFLYGSPSQADLRVGIVNGDGQARAAADTVQFVRSMGHMKLSFVTESELRTQLSAGKLDTGLILEEGYSESVMSGKPEHIAIQSVKGASVTAYFKSMLNSYIGNVGAMAKLSAGDQAKFNDMYERYAGSAFKLTTESFNDHSAAKMMSSQSIGFLLMFMLTSAGNLSELILRHRENRTYFRIIASPISANVYVLSNIIVNLIVMVAQIAVALFVMRAVFHLDAGIPFGTMAGLLALFALVAVSLSLAVVSFAKSSGAAGAMLNLVVTPTCLVAGCFFPISIMPEAVQRIADFLPQRWVLQAIDKLQSGSGLQQIGLHFAILLAFAAVFFLIAVYRFGRSNDTRNFV</sequence>
<evidence type="ECO:0000256" key="2">
    <source>
        <dbReference type="ARBA" id="ARBA00007783"/>
    </source>
</evidence>
<dbReference type="AlphaFoldDB" id="A0A6C0G4W8"/>
<keyword evidence="6 8" id="KW-1133">Transmembrane helix</keyword>
<accession>A0A6C0G4W8</accession>
<reference evidence="10 11" key="1">
    <citation type="submission" date="2020-01" db="EMBL/GenBank/DDBJ databases">
        <title>Paenibacillus sp. nov., isolated from tomato rhizosphere.</title>
        <authorList>
            <person name="Weon H.-Y."/>
            <person name="Lee S.A."/>
        </authorList>
    </citation>
    <scope>NUCLEOTIDE SEQUENCE [LARGE SCALE GENOMIC DNA]</scope>
    <source>
        <strain evidence="10 11">12200R-189</strain>
    </source>
</reference>
<protein>
    <submittedName>
        <fullName evidence="10">ABC transporter permease</fullName>
    </submittedName>
</protein>
<evidence type="ECO:0000313" key="10">
    <source>
        <dbReference type="EMBL" id="QHT62539.1"/>
    </source>
</evidence>
<keyword evidence="11" id="KW-1185">Reference proteome</keyword>
<keyword evidence="7 8" id="KW-0472">Membrane</keyword>
<organism evidence="10 11">
    <name type="scientific">Paenibacillus lycopersici</name>
    <dbReference type="NCBI Taxonomy" id="2704462"/>
    <lineage>
        <taxon>Bacteria</taxon>
        <taxon>Bacillati</taxon>
        <taxon>Bacillota</taxon>
        <taxon>Bacilli</taxon>
        <taxon>Bacillales</taxon>
        <taxon>Paenibacillaceae</taxon>
        <taxon>Paenibacillus</taxon>
    </lineage>
</organism>
<evidence type="ECO:0000256" key="3">
    <source>
        <dbReference type="ARBA" id="ARBA00022448"/>
    </source>
</evidence>
<evidence type="ECO:0000256" key="7">
    <source>
        <dbReference type="ARBA" id="ARBA00023136"/>
    </source>
</evidence>
<dbReference type="InterPro" id="IPR013525">
    <property type="entry name" value="ABC2_TM"/>
</dbReference>
<feature type="transmembrane region" description="Helical" evidence="8">
    <location>
        <begin position="298"/>
        <end position="318"/>
    </location>
</feature>
<comment type="similarity">
    <text evidence="2">Belongs to the ABC-2 integral membrane protein family.</text>
</comment>
<dbReference type="InterPro" id="IPR051449">
    <property type="entry name" value="ABC-2_transporter_component"/>
</dbReference>
<dbReference type="Gene3D" id="3.40.1710.10">
    <property type="entry name" value="abc type-2 transporter like domain"/>
    <property type="match status" value="1"/>
</dbReference>
<evidence type="ECO:0000256" key="5">
    <source>
        <dbReference type="ARBA" id="ARBA00022692"/>
    </source>
</evidence>
<keyword evidence="5 8" id="KW-0812">Transmembrane</keyword>
<feature type="domain" description="ABC transmembrane type-2" evidence="9">
    <location>
        <begin position="153"/>
        <end position="376"/>
    </location>
</feature>
<gene>
    <name evidence="10" type="ORF">GXP70_22860</name>
</gene>
<comment type="subcellular location">
    <subcellularLocation>
        <location evidence="1">Cell membrane</location>
        <topology evidence="1">Multi-pass membrane protein</topology>
    </subcellularLocation>
</comment>
<dbReference type="EMBL" id="CP048209">
    <property type="protein sequence ID" value="QHT62539.1"/>
    <property type="molecule type" value="Genomic_DNA"/>
</dbReference>
<dbReference type="InterPro" id="IPR047817">
    <property type="entry name" value="ABC2_TM_bact-type"/>
</dbReference>
<evidence type="ECO:0000313" key="11">
    <source>
        <dbReference type="Proteomes" id="UP000476064"/>
    </source>
</evidence>
<dbReference type="Proteomes" id="UP000476064">
    <property type="component" value="Chromosome"/>
</dbReference>
<dbReference type="KEGG" id="plyc:GXP70_22860"/>
<dbReference type="PROSITE" id="PS51012">
    <property type="entry name" value="ABC_TM2"/>
    <property type="match status" value="1"/>
</dbReference>
<dbReference type="Pfam" id="PF12698">
    <property type="entry name" value="ABC2_membrane_3"/>
    <property type="match status" value="1"/>
</dbReference>
<dbReference type="RefSeq" id="WP_162358971.1">
    <property type="nucleotide sequence ID" value="NZ_CP048209.1"/>
</dbReference>
<dbReference type="GO" id="GO:0140359">
    <property type="term" value="F:ABC-type transporter activity"/>
    <property type="evidence" value="ECO:0007669"/>
    <property type="project" value="InterPro"/>
</dbReference>
<evidence type="ECO:0000256" key="8">
    <source>
        <dbReference type="SAM" id="Phobius"/>
    </source>
</evidence>
<evidence type="ECO:0000256" key="6">
    <source>
        <dbReference type="ARBA" id="ARBA00022989"/>
    </source>
</evidence>
<evidence type="ECO:0000256" key="1">
    <source>
        <dbReference type="ARBA" id="ARBA00004651"/>
    </source>
</evidence>
<feature type="transmembrane region" description="Helical" evidence="8">
    <location>
        <begin position="228"/>
        <end position="252"/>
    </location>
</feature>
<dbReference type="PANTHER" id="PTHR30294:SF45">
    <property type="entry name" value="LINEARMYCIN RESISTANCE PERMEASE PROTEIN LNRN"/>
    <property type="match status" value="1"/>
</dbReference>
<feature type="transmembrane region" description="Helical" evidence="8">
    <location>
        <begin position="264"/>
        <end position="286"/>
    </location>
</feature>
<evidence type="ECO:0000256" key="4">
    <source>
        <dbReference type="ARBA" id="ARBA00022475"/>
    </source>
</evidence>
<dbReference type="GO" id="GO:0005886">
    <property type="term" value="C:plasma membrane"/>
    <property type="evidence" value="ECO:0007669"/>
    <property type="project" value="UniProtKB-SubCell"/>
</dbReference>